<dbReference type="AlphaFoldDB" id="A0A2P4PTY4"/>
<evidence type="ECO:0000313" key="3">
    <source>
        <dbReference type="Proteomes" id="UP000018888"/>
    </source>
</evidence>
<accession>A0A2P4PTY4</accession>
<feature type="transmembrane region" description="Helical" evidence="1">
    <location>
        <begin position="45"/>
        <end position="68"/>
    </location>
</feature>
<name>A0A2P4PTY4_RHIID</name>
<reference evidence="2 3" key="1">
    <citation type="journal article" date="2013" name="Proc. Natl. Acad. Sci. U.S.A.">
        <title>Genome of an arbuscular mycorrhizal fungus provides insight into the oldest plant symbiosis.</title>
        <authorList>
            <person name="Tisserant E."/>
            <person name="Malbreil M."/>
            <person name="Kuo A."/>
            <person name="Kohler A."/>
            <person name="Symeonidi A."/>
            <person name="Balestrini R."/>
            <person name="Charron P."/>
            <person name="Duensing N."/>
            <person name="Frei Dit Frey N."/>
            <person name="Gianinazzi-Pearson V."/>
            <person name="Gilbert L.B."/>
            <person name="Handa Y."/>
            <person name="Herr J.R."/>
            <person name="Hijri M."/>
            <person name="Koul R."/>
            <person name="Kawaguchi M."/>
            <person name="Krajinski F."/>
            <person name="Lammers P.J."/>
            <person name="Masclaux F.G."/>
            <person name="Murat C."/>
            <person name="Morin E."/>
            <person name="Ndikumana S."/>
            <person name="Pagni M."/>
            <person name="Petitpierre D."/>
            <person name="Requena N."/>
            <person name="Rosikiewicz P."/>
            <person name="Riley R."/>
            <person name="Saito K."/>
            <person name="San Clemente H."/>
            <person name="Shapiro H."/>
            <person name="van Tuinen D."/>
            <person name="Becard G."/>
            <person name="Bonfante P."/>
            <person name="Paszkowski U."/>
            <person name="Shachar-Hill Y.Y."/>
            <person name="Tuskan G.A."/>
            <person name="Young P.W."/>
            <person name="Sanders I.R."/>
            <person name="Henrissat B."/>
            <person name="Rensing S.A."/>
            <person name="Grigoriev I.V."/>
            <person name="Corradi N."/>
            <person name="Roux C."/>
            <person name="Martin F."/>
        </authorList>
    </citation>
    <scope>NUCLEOTIDE SEQUENCE [LARGE SCALE GENOMIC DNA]</scope>
    <source>
        <strain evidence="2 3">DAOM 197198</strain>
    </source>
</reference>
<dbReference type="EMBL" id="AUPC02000146">
    <property type="protein sequence ID" value="POG68844.1"/>
    <property type="molecule type" value="Genomic_DNA"/>
</dbReference>
<evidence type="ECO:0000256" key="1">
    <source>
        <dbReference type="SAM" id="Phobius"/>
    </source>
</evidence>
<protein>
    <submittedName>
        <fullName evidence="2">Uncharacterized protein</fullName>
    </submittedName>
</protein>
<keyword evidence="1" id="KW-1133">Transmembrane helix</keyword>
<dbReference type="Proteomes" id="UP000018888">
    <property type="component" value="Unassembled WGS sequence"/>
</dbReference>
<evidence type="ECO:0000313" key="2">
    <source>
        <dbReference type="EMBL" id="POG68844.1"/>
    </source>
</evidence>
<reference evidence="2 3" key="2">
    <citation type="journal article" date="2018" name="New Phytol.">
        <title>High intraspecific genome diversity in the model arbuscular mycorrhizal symbiont Rhizophagus irregularis.</title>
        <authorList>
            <person name="Chen E.C.H."/>
            <person name="Morin E."/>
            <person name="Beaudet D."/>
            <person name="Noel J."/>
            <person name="Yildirir G."/>
            <person name="Ndikumana S."/>
            <person name="Charron P."/>
            <person name="St-Onge C."/>
            <person name="Giorgi J."/>
            <person name="Kruger M."/>
            <person name="Marton T."/>
            <person name="Ropars J."/>
            <person name="Grigoriev I.V."/>
            <person name="Hainaut M."/>
            <person name="Henrissat B."/>
            <person name="Roux C."/>
            <person name="Martin F."/>
            <person name="Corradi N."/>
        </authorList>
    </citation>
    <scope>NUCLEOTIDE SEQUENCE [LARGE SCALE GENOMIC DNA]</scope>
    <source>
        <strain evidence="2 3">DAOM 197198</strain>
    </source>
</reference>
<keyword evidence="1" id="KW-0472">Membrane</keyword>
<sequence length="71" mass="8181">MINRLSISLDIKLSIVNYFIQILYINLKIAYFYQKFSNKICISTSASFIPLSEAFLYQLIAFSILILVPTP</sequence>
<keyword evidence="3" id="KW-1185">Reference proteome</keyword>
<feature type="transmembrane region" description="Helical" evidence="1">
    <location>
        <begin position="15"/>
        <end position="33"/>
    </location>
</feature>
<gene>
    <name evidence="2" type="ORF">GLOIN_2v1632366</name>
</gene>
<comment type="caution">
    <text evidence="2">The sequence shown here is derived from an EMBL/GenBank/DDBJ whole genome shotgun (WGS) entry which is preliminary data.</text>
</comment>
<organism evidence="2 3">
    <name type="scientific">Rhizophagus irregularis (strain DAOM 181602 / DAOM 197198 / MUCL 43194)</name>
    <name type="common">Arbuscular mycorrhizal fungus</name>
    <name type="synonym">Glomus intraradices</name>
    <dbReference type="NCBI Taxonomy" id="747089"/>
    <lineage>
        <taxon>Eukaryota</taxon>
        <taxon>Fungi</taxon>
        <taxon>Fungi incertae sedis</taxon>
        <taxon>Mucoromycota</taxon>
        <taxon>Glomeromycotina</taxon>
        <taxon>Glomeromycetes</taxon>
        <taxon>Glomerales</taxon>
        <taxon>Glomeraceae</taxon>
        <taxon>Rhizophagus</taxon>
    </lineage>
</organism>
<keyword evidence="1" id="KW-0812">Transmembrane</keyword>
<proteinExistence type="predicted"/>